<accession>A0A2P2E8Q9</accession>
<protein>
    <recommendedName>
        <fullName evidence="3">DUF3445 domain-containing protein</fullName>
    </recommendedName>
</protein>
<name>A0A2P2E8Q9_9PROT</name>
<dbReference type="AlphaFoldDB" id="A0A2P2E8Q9"/>
<dbReference type="Proteomes" id="UP000245086">
    <property type="component" value="Unassembled WGS sequence"/>
</dbReference>
<keyword evidence="2" id="KW-1185">Reference proteome</keyword>
<reference evidence="1 2" key="1">
    <citation type="journal article" date="2018" name="Genome Announc.">
        <title>Draft Genome Sequence of "Candidatus Phycosocius bacilliformis," an Alphaproteobacterial Ectosymbiont of the Hydrocarbon-Producing Green Alga Botryococcus braunii.</title>
        <authorList>
            <person name="Tanabe Y."/>
            <person name="Yamaguchi H."/>
            <person name="Watanabe M.M."/>
        </authorList>
    </citation>
    <scope>NUCLEOTIDE SEQUENCE [LARGE SCALE GENOMIC DNA]</scope>
    <source>
        <strain evidence="1 2">BOTRYCO-2</strain>
    </source>
</reference>
<evidence type="ECO:0008006" key="3">
    <source>
        <dbReference type="Google" id="ProtNLM"/>
    </source>
</evidence>
<gene>
    <name evidence="1" type="ORF">PbB2_01119</name>
</gene>
<comment type="caution">
    <text evidence="1">The sequence shown here is derived from an EMBL/GenBank/DDBJ whole genome shotgun (WGS) entry which is preliminary data.</text>
</comment>
<evidence type="ECO:0000313" key="2">
    <source>
        <dbReference type="Proteomes" id="UP000245086"/>
    </source>
</evidence>
<proteinExistence type="predicted"/>
<evidence type="ECO:0000313" key="1">
    <source>
        <dbReference type="EMBL" id="GBF57452.1"/>
    </source>
</evidence>
<organism evidence="1 2">
    <name type="scientific">Candidatus Phycosocius bacilliformis</name>
    <dbReference type="NCBI Taxonomy" id="1445552"/>
    <lineage>
        <taxon>Bacteria</taxon>
        <taxon>Pseudomonadati</taxon>
        <taxon>Pseudomonadota</taxon>
        <taxon>Alphaproteobacteria</taxon>
        <taxon>Caulobacterales</taxon>
        <taxon>Caulobacterales incertae sedis</taxon>
        <taxon>Candidatus Phycosocius</taxon>
    </lineage>
</organism>
<dbReference type="Pfam" id="PF11927">
    <property type="entry name" value="HODM_asu-like"/>
    <property type="match status" value="1"/>
</dbReference>
<sequence length="276" mass="29918">MVSSPSITSQAHPFERGPPRFDVGLAPIDLAHWLIPDDQAAWLGPKAELIDADPQAVFASLPGSMPAQIEAADLVAAAVGRAYDRGEPPLLAASRLVSDDLVVMEMVDGAWTATAMCLCSPTFFSAHDAIGKSLFGLHRPVPGGDPGLGGRISRVFSLLRDDLVLERHNWTVQWSKARFTPDGQPLREAAAAASESEAREALHLRVERQTIRRLPASGAVLFTIRIRLTRLAELLADPVQKALFEEAWRAAAPDVRGYKKWQSLERHVAALLASTA</sequence>
<dbReference type="InterPro" id="IPR021848">
    <property type="entry name" value="HODM_asu-like"/>
</dbReference>
<dbReference type="EMBL" id="BFBR01000003">
    <property type="protein sequence ID" value="GBF57452.1"/>
    <property type="molecule type" value="Genomic_DNA"/>
</dbReference>
<dbReference type="OrthoDB" id="5242510at2"/>